<dbReference type="EMBL" id="JANTQA010000045">
    <property type="protein sequence ID" value="KAJ3433939.1"/>
    <property type="molecule type" value="Genomic_DNA"/>
</dbReference>
<dbReference type="AlphaFoldDB" id="A0AAV7YZ19"/>
<accession>A0AAV7YZ19</accession>
<keyword evidence="1" id="KW-0175">Coiled coil</keyword>
<dbReference type="SUPFAM" id="SSF57959">
    <property type="entry name" value="Leucine zipper domain"/>
    <property type="match status" value="1"/>
</dbReference>
<keyword evidence="3" id="KW-1133">Transmembrane helix</keyword>
<evidence type="ECO:0000313" key="4">
    <source>
        <dbReference type="EMBL" id="KAJ3433939.1"/>
    </source>
</evidence>
<feature type="region of interest" description="Disordered" evidence="2">
    <location>
        <begin position="419"/>
        <end position="443"/>
    </location>
</feature>
<dbReference type="Proteomes" id="UP001146793">
    <property type="component" value="Unassembled WGS sequence"/>
</dbReference>
<evidence type="ECO:0000256" key="3">
    <source>
        <dbReference type="SAM" id="Phobius"/>
    </source>
</evidence>
<evidence type="ECO:0000256" key="1">
    <source>
        <dbReference type="SAM" id="Coils"/>
    </source>
</evidence>
<evidence type="ECO:0000256" key="2">
    <source>
        <dbReference type="SAM" id="MobiDB-lite"/>
    </source>
</evidence>
<sequence>MNNLMTDQINLFDTSITEENFFPLPILDFDLVSSIFNELEDLPSEQELTKKREIKNEQQNTNQSQTIDNFCPKSPNETELILSPNSLPLPFETKDLLTGSLFEITDNEFDLMINNRKREHCQIEPKTTLAYGTEITKIQNHNKNECNPQTTNTKETNINHNNNKNTILFLDEEELGGDLTRSQIKLLTQEQKKRRKVLQNRISAAKCYTKMKQKIVNLDITVDNLLKSKESLSNKIINAKNERLVLMLKQSRLEKEIKKLLETGQEINELKDQVIGSLCDTFQNFGTIPSQEIEITEQLTLPETVIEYEKWTKPKKKLVKNPNNRTGFAMMVVLIAITMVFSHELIFNKSSKTQTIQQLSNEAETKRQIQTFEFGKYSSKKDKYSSTRDIWIEEIDDTEYDKNRGDTTETISVHLTLSSPYSDLDHNNSKGNFRNHDKKNSSS</sequence>
<feature type="transmembrane region" description="Helical" evidence="3">
    <location>
        <begin position="327"/>
        <end position="347"/>
    </location>
</feature>
<organism evidence="4 5">
    <name type="scientific">Anaeramoeba flamelloides</name>
    <dbReference type="NCBI Taxonomy" id="1746091"/>
    <lineage>
        <taxon>Eukaryota</taxon>
        <taxon>Metamonada</taxon>
        <taxon>Anaeramoebidae</taxon>
        <taxon>Anaeramoeba</taxon>
    </lineage>
</organism>
<feature type="coiled-coil region" evidence="1">
    <location>
        <begin position="222"/>
        <end position="273"/>
    </location>
</feature>
<proteinExistence type="predicted"/>
<name>A0AAV7YZ19_9EUKA</name>
<feature type="compositionally biased region" description="Basic and acidic residues" evidence="2">
    <location>
        <begin position="423"/>
        <end position="443"/>
    </location>
</feature>
<dbReference type="GO" id="GO:0003700">
    <property type="term" value="F:DNA-binding transcription factor activity"/>
    <property type="evidence" value="ECO:0007669"/>
    <property type="project" value="InterPro"/>
</dbReference>
<dbReference type="InterPro" id="IPR046347">
    <property type="entry name" value="bZIP_sf"/>
</dbReference>
<comment type="caution">
    <text evidence="4">The sequence shown here is derived from an EMBL/GenBank/DDBJ whole genome shotgun (WGS) entry which is preliminary data.</text>
</comment>
<evidence type="ECO:0000313" key="5">
    <source>
        <dbReference type="Proteomes" id="UP001146793"/>
    </source>
</evidence>
<keyword evidence="3" id="KW-0472">Membrane</keyword>
<keyword evidence="3" id="KW-0812">Transmembrane</keyword>
<reference evidence="4" key="1">
    <citation type="submission" date="2022-08" db="EMBL/GenBank/DDBJ databases">
        <title>Novel sulphate-reducing endosymbionts in the free-living metamonad Anaeramoeba.</title>
        <authorList>
            <person name="Jerlstrom-Hultqvist J."/>
            <person name="Cepicka I."/>
            <person name="Gallot-Lavallee L."/>
            <person name="Salas-Leiva D."/>
            <person name="Curtis B.A."/>
            <person name="Zahonova K."/>
            <person name="Pipaliya S."/>
            <person name="Dacks J."/>
            <person name="Roger A.J."/>
        </authorList>
    </citation>
    <scope>NUCLEOTIDE SEQUENCE</scope>
    <source>
        <strain evidence="4">Busselton2</strain>
    </source>
</reference>
<protein>
    <submittedName>
        <fullName evidence="4">Basic leucine-zipper 70-related</fullName>
    </submittedName>
</protein>
<gene>
    <name evidence="4" type="ORF">M0812_19995</name>
</gene>